<dbReference type="PRINTS" id="PR00926">
    <property type="entry name" value="MITOCARRIER"/>
</dbReference>
<reference evidence="9 10" key="1">
    <citation type="journal article" date="2023" name="Commun. Biol.">
        <title>Reorganization of the ancestral sex-determining regions during the evolution of trioecy in Pleodorina starrii.</title>
        <authorList>
            <person name="Takahashi K."/>
            <person name="Suzuki S."/>
            <person name="Kawai-Toyooka H."/>
            <person name="Yamamoto K."/>
            <person name="Hamaji T."/>
            <person name="Ootsuki R."/>
            <person name="Yamaguchi H."/>
            <person name="Kawachi M."/>
            <person name="Higashiyama T."/>
            <person name="Nozaki H."/>
        </authorList>
    </citation>
    <scope>NUCLEOTIDE SEQUENCE [LARGE SCALE GENOMIC DNA]</scope>
    <source>
        <strain evidence="9 10">NIES-4479</strain>
    </source>
</reference>
<name>A0A9W6C001_9CHLO</name>
<evidence type="ECO:0000256" key="1">
    <source>
        <dbReference type="ARBA" id="ARBA00004141"/>
    </source>
</evidence>
<keyword evidence="3 6" id="KW-0812">Transmembrane</keyword>
<keyword evidence="10" id="KW-1185">Reference proteome</keyword>
<protein>
    <submittedName>
        <fullName evidence="9">Uncharacterized protein</fullName>
    </submittedName>
</protein>
<dbReference type="GO" id="GO:0016020">
    <property type="term" value="C:membrane"/>
    <property type="evidence" value="ECO:0007669"/>
    <property type="project" value="UniProtKB-SubCell"/>
</dbReference>
<keyword evidence="2 7" id="KW-0813">Transport</keyword>
<feature type="repeat" description="Solcar" evidence="6">
    <location>
        <begin position="278"/>
        <end position="406"/>
    </location>
</feature>
<keyword evidence="5 6" id="KW-0472">Membrane</keyword>
<feature type="compositionally biased region" description="Low complexity" evidence="8">
    <location>
        <begin position="190"/>
        <end position="201"/>
    </location>
</feature>
<dbReference type="SUPFAM" id="SSF103506">
    <property type="entry name" value="Mitochondrial carrier"/>
    <property type="match status" value="2"/>
</dbReference>
<evidence type="ECO:0000256" key="6">
    <source>
        <dbReference type="PROSITE-ProRule" id="PRU00282"/>
    </source>
</evidence>
<dbReference type="PANTHER" id="PTHR24089">
    <property type="entry name" value="SOLUTE CARRIER FAMILY 25"/>
    <property type="match status" value="1"/>
</dbReference>
<evidence type="ECO:0000256" key="3">
    <source>
        <dbReference type="ARBA" id="ARBA00022692"/>
    </source>
</evidence>
<evidence type="ECO:0000313" key="10">
    <source>
        <dbReference type="Proteomes" id="UP001165080"/>
    </source>
</evidence>
<dbReference type="Pfam" id="PF00153">
    <property type="entry name" value="Mito_carr"/>
    <property type="match status" value="3"/>
</dbReference>
<evidence type="ECO:0000256" key="7">
    <source>
        <dbReference type="RuleBase" id="RU000488"/>
    </source>
</evidence>
<keyword evidence="4" id="KW-0677">Repeat</keyword>
<dbReference type="InterPro" id="IPR018108">
    <property type="entry name" value="MCP_transmembrane"/>
</dbReference>
<comment type="subcellular location">
    <subcellularLocation>
        <location evidence="1">Membrane</location>
        <topology evidence="1">Multi-pass membrane protein</topology>
    </subcellularLocation>
</comment>
<accession>A0A9W6C001</accession>
<feature type="compositionally biased region" description="Low complexity" evidence="8">
    <location>
        <begin position="152"/>
        <end position="167"/>
    </location>
</feature>
<evidence type="ECO:0000256" key="2">
    <source>
        <dbReference type="ARBA" id="ARBA00022448"/>
    </source>
</evidence>
<feature type="compositionally biased region" description="Pro residues" evidence="8">
    <location>
        <begin position="120"/>
        <end position="134"/>
    </location>
</feature>
<feature type="repeat" description="Solcar" evidence="6">
    <location>
        <begin position="24"/>
        <end position="107"/>
    </location>
</feature>
<dbReference type="OrthoDB" id="270584at2759"/>
<evidence type="ECO:0000256" key="4">
    <source>
        <dbReference type="ARBA" id="ARBA00022737"/>
    </source>
</evidence>
<feature type="compositionally biased region" description="Acidic residues" evidence="8">
    <location>
        <begin position="239"/>
        <end position="251"/>
    </location>
</feature>
<feature type="region of interest" description="Disordered" evidence="8">
    <location>
        <begin position="115"/>
        <end position="225"/>
    </location>
</feature>
<evidence type="ECO:0000313" key="9">
    <source>
        <dbReference type="EMBL" id="GLC60621.1"/>
    </source>
</evidence>
<feature type="compositionally biased region" description="Basic residues" evidence="8">
    <location>
        <begin position="203"/>
        <end position="213"/>
    </location>
</feature>
<dbReference type="InterPro" id="IPR002067">
    <property type="entry name" value="MCP"/>
</dbReference>
<sequence>MASVGGVAHGRDDPVKAWLRSNIPHVVRELAAGGAAGAVAKTCVAPLERTKILLMTGRSKTSAASTLRLILTAEGIPGLFRGNGASCLRIVPYAAIHFSVYEAYRRLLVEHFMPHSSPHPSTPPPSTPPPPPPKSRGTGRDAPPPSTPPAPVAAAGAGAAGSSSGNAMQGVGPSGRPELAAIDDVRPGVTAPAATATPQPASHQHHHQHHPHQHLGEDVPPTPLSSSIEVSATAVITTVEEEQREEAEEELAAAAPAGPPPAAAGAHQEPSDHRRRRPGPALDLVAGSAAGATAVLMTYPLDMVRTRLAWAMDGASQRGPATVTGAEATRSVAPAAAAAGTPAAAGAKGAAVTATAAHHSRIVPMLVHTARHEGVVGLYRGLAPTLYGIMPYAGLKFFVYGSLKQWYRDSIQPAALAAAAAAGIGAGGGGGGGERLPVPYMLAFGGLSGLLAQTVTYPLDVIRRRMQVHGIQQEAAAAAAGDVGVAAPPAAGHRQRLTTWGVGATILQQDGIRGLFRGLSLNYVKVVPSTAIGFTVYDMLKSYLGVTGNM</sequence>
<feature type="region of interest" description="Disordered" evidence="8">
    <location>
        <begin position="239"/>
        <end position="281"/>
    </location>
</feature>
<feature type="compositionally biased region" description="Pro residues" evidence="8">
    <location>
        <begin position="142"/>
        <end position="151"/>
    </location>
</feature>
<evidence type="ECO:0000256" key="8">
    <source>
        <dbReference type="SAM" id="MobiDB-lite"/>
    </source>
</evidence>
<gene>
    <name evidence="9" type="primary">PLEST010516</name>
    <name evidence="9" type="ORF">PLESTB_001648900</name>
</gene>
<dbReference type="PROSITE" id="PS50920">
    <property type="entry name" value="SOLCAR"/>
    <property type="match status" value="3"/>
</dbReference>
<dbReference type="Proteomes" id="UP001165080">
    <property type="component" value="Unassembled WGS sequence"/>
</dbReference>
<organism evidence="9 10">
    <name type="scientific">Pleodorina starrii</name>
    <dbReference type="NCBI Taxonomy" id="330485"/>
    <lineage>
        <taxon>Eukaryota</taxon>
        <taxon>Viridiplantae</taxon>
        <taxon>Chlorophyta</taxon>
        <taxon>core chlorophytes</taxon>
        <taxon>Chlorophyceae</taxon>
        <taxon>CS clade</taxon>
        <taxon>Chlamydomonadales</taxon>
        <taxon>Volvocaceae</taxon>
        <taxon>Pleodorina</taxon>
    </lineage>
</organism>
<comment type="similarity">
    <text evidence="7">Belongs to the mitochondrial carrier (TC 2.A.29) family.</text>
</comment>
<evidence type="ECO:0000256" key="5">
    <source>
        <dbReference type="ARBA" id="ARBA00023136"/>
    </source>
</evidence>
<dbReference type="Gene3D" id="1.50.40.10">
    <property type="entry name" value="Mitochondrial carrier domain"/>
    <property type="match status" value="2"/>
</dbReference>
<proteinExistence type="inferred from homology"/>
<dbReference type="InterPro" id="IPR023395">
    <property type="entry name" value="MCP_dom_sf"/>
</dbReference>
<comment type="caution">
    <text evidence="9">The sequence shown here is derived from an EMBL/GenBank/DDBJ whole genome shotgun (WGS) entry which is preliminary data.</text>
</comment>
<feature type="repeat" description="Solcar" evidence="6">
    <location>
        <begin position="436"/>
        <end position="543"/>
    </location>
</feature>
<dbReference type="EMBL" id="BRXU01000036">
    <property type="protein sequence ID" value="GLC60621.1"/>
    <property type="molecule type" value="Genomic_DNA"/>
</dbReference>
<dbReference type="GO" id="GO:0055085">
    <property type="term" value="P:transmembrane transport"/>
    <property type="evidence" value="ECO:0007669"/>
    <property type="project" value="InterPro"/>
</dbReference>
<dbReference type="AlphaFoldDB" id="A0A9W6C001"/>